<dbReference type="Pfam" id="PF02237">
    <property type="entry name" value="BPL_C"/>
    <property type="match status" value="1"/>
</dbReference>
<comment type="function">
    <text evidence="5">Acts both as a biotin--[acetyl-CoA-carboxylase] ligase and a repressor.</text>
</comment>
<feature type="binding site" evidence="5">
    <location>
        <position position="186"/>
    </location>
    <ligand>
        <name>biotin</name>
        <dbReference type="ChEBI" id="CHEBI:57586"/>
    </ligand>
</feature>
<dbReference type="InterPro" id="IPR004408">
    <property type="entry name" value="Biotin_CoA_COase_ligase"/>
</dbReference>
<dbReference type="PANTHER" id="PTHR12835:SF5">
    <property type="entry name" value="BIOTIN--PROTEIN LIGASE"/>
    <property type="match status" value="1"/>
</dbReference>
<dbReference type="SUPFAM" id="SSF46785">
    <property type="entry name" value="Winged helix' DNA-binding domain"/>
    <property type="match status" value="1"/>
</dbReference>
<dbReference type="SUPFAM" id="SSF55681">
    <property type="entry name" value="Class II aaRS and biotin synthetases"/>
    <property type="match status" value="1"/>
</dbReference>
<dbReference type="Gene3D" id="1.10.10.10">
    <property type="entry name" value="Winged helix-like DNA-binding domain superfamily/Winged helix DNA-binding domain"/>
    <property type="match status" value="1"/>
</dbReference>
<keyword evidence="5" id="KW-0805">Transcription regulation</keyword>
<dbReference type="InterPro" id="IPR036390">
    <property type="entry name" value="WH_DNA-bd_sf"/>
</dbReference>
<dbReference type="InterPro" id="IPR030855">
    <property type="entry name" value="Bifunct_BirA"/>
</dbReference>
<keyword evidence="5" id="KW-0804">Transcription</keyword>
<dbReference type="Pfam" id="PF03099">
    <property type="entry name" value="BPL_LplA_LipB"/>
    <property type="match status" value="1"/>
</dbReference>
<dbReference type="SUPFAM" id="SSF50037">
    <property type="entry name" value="C-terminal domain of transcriptional repressors"/>
    <property type="match status" value="1"/>
</dbReference>
<dbReference type="RefSeq" id="WP_118724518.1">
    <property type="nucleotide sequence ID" value="NZ_JACOPE010000001.1"/>
</dbReference>
<dbReference type="Pfam" id="PF08279">
    <property type="entry name" value="HTH_11"/>
    <property type="match status" value="1"/>
</dbReference>
<dbReference type="NCBIfam" id="TIGR00121">
    <property type="entry name" value="birA_ligase"/>
    <property type="match status" value="1"/>
</dbReference>
<dbReference type="PROSITE" id="PS51733">
    <property type="entry name" value="BPL_LPL_CATALYTIC"/>
    <property type="match status" value="1"/>
</dbReference>
<reference evidence="7 8" key="1">
    <citation type="submission" date="2020-08" db="EMBL/GenBank/DDBJ databases">
        <title>Genome public.</title>
        <authorList>
            <person name="Liu C."/>
            <person name="Sun Q."/>
        </authorList>
    </citation>
    <scope>NUCLEOTIDE SEQUENCE [LARGE SCALE GENOMIC DNA]</scope>
    <source>
        <strain evidence="7 8">NSJ-13</strain>
    </source>
</reference>
<proteinExistence type="inferred from homology"/>
<dbReference type="GO" id="GO:0004077">
    <property type="term" value="F:biotin--[biotin carboxyl-carrier protein] ligase activity"/>
    <property type="evidence" value="ECO:0007669"/>
    <property type="project" value="UniProtKB-EC"/>
</dbReference>
<keyword evidence="8" id="KW-1185">Reference proteome</keyword>
<evidence type="ECO:0000256" key="3">
    <source>
        <dbReference type="ARBA" id="ARBA00022840"/>
    </source>
</evidence>
<sequence>MKTEILKLLRESQDYVSGQQLCETFGVSRTAVWKVMNQLKEEGYEVEAVRNRGYRIVGSADVMTQEELESLLDGRTKWAGQHVVYSDEIDSTNIKAKQLGEEGASHGTLVVADMQTAGRGRRGRGWDSPSGSSIYMSIMLRPKFPPVKAPMLTIVMAYSVARALRTCTGLDVQIKWPNDIILNGKKIVGILTEMSTEIDYINHVVIGVGINVNTETFPEEIADKATSLRIEIGEVQKRAPIVAEIMSEFEKCYEEFEKQEDLSFIQEEYNKLLVNCGKDVCILGAKESYQAHALGINETGELIVRREDGSKETVYAGEVSVRGVYGYV</sequence>
<dbReference type="PANTHER" id="PTHR12835">
    <property type="entry name" value="BIOTIN PROTEIN LIGASE"/>
    <property type="match status" value="1"/>
</dbReference>
<keyword evidence="4 5" id="KW-0092">Biotin</keyword>
<dbReference type="EC" id="6.3.4.15" evidence="5"/>
<keyword evidence="3 5" id="KW-0067">ATP-binding</keyword>
<dbReference type="InterPro" id="IPR004143">
    <property type="entry name" value="BPL_LPL_catalytic"/>
</dbReference>
<dbReference type="InterPro" id="IPR003142">
    <property type="entry name" value="BPL_C"/>
</dbReference>
<comment type="catalytic activity">
    <reaction evidence="5">
        <text>biotin + L-lysyl-[protein] + ATP = N(6)-biotinyl-L-lysyl-[protein] + AMP + diphosphate + H(+)</text>
        <dbReference type="Rhea" id="RHEA:11756"/>
        <dbReference type="Rhea" id="RHEA-COMP:9752"/>
        <dbReference type="Rhea" id="RHEA-COMP:10505"/>
        <dbReference type="ChEBI" id="CHEBI:15378"/>
        <dbReference type="ChEBI" id="CHEBI:29969"/>
        <dbReference type="ChEBI" id="CHEBI:30616"/>
        <dbReference type="ChEBI" id="CHEBI:33019"/>
        <dbReference type="ChEBI" id="CHEBI:57586"/>
        <dbReference type="ChEBI" id="CHEBI:83144"/>
        <dbReference type="ChEBI" id="CHEBI:456215"/>
        <dbReference type="EC" id="6.3.4.15"/>
    </reaction>
</comment>
<evidence type="ECO:0000256" key="4">
    <source>
        <dbReference type="ARBA" id="ARBA00023267"/>
    </source>
</evidence>
<evidence type="ECO:0000313" key="8">
    <source>
        <dbReference type="Proteomes" id="UP000631576"/>
    </source>
</evidence>
<keyword evidence="5" id="KW-0678">Repressor</keyword>
<dbReference type="Gene3D" id="3.30.930.10">
    <property type="entry name" value="Bira Bifunctional Protein, Domain 2"/>
    <property type="match status" value="1"/>
</dbReference>
<evidence type="ECO:0000313" key="7">
    <source>
        <dbReference type="EMBL" id="MBC5682305.1"/>
    </source>
</evidence>
<keyword evidence="1 5" id="KW-0436">Ligase</keyword>
<dbReference type="InterPro" id="IPR036388">
    <property type="entry name" value="WH-like_DNA-bd_sf"/>
</dbReference>
<dbReference type="HAMAP" id="MF_00978">
    <property type="entry name" value="Bifunct_BirA"/>
    <property type="match status" value="1"/>
</dbReference>
<feature type="DNA-binding region" description="H-T-H motif" evidence="5">
    <location>
        <begin position="18"/>
        <end position="37"/>
    </location>
</feature>
<keyword evidence="2 5" id="KW-0547">Nucleotide-binding</keyword>
<feature type="binding site" evidence="5">
    <location>
        <begin position="91"/>
        <end position="93"/>
    </location>
    <ligand>
        <name>biotin</name>
        <dbReference type="ChEBI" id="CHEBI:57586"/>
    </ligand>
</feature>
<feature type="domain" description="BPL/LPL catalytic" evidence="6">
    <location>
        <begin position="66"/>
        <end position="257"/>
    </location>
</feature>
<dbReference type="InterPro" id="IPR008988">
    <property type="entry name" value="Transcriptional_repressor_C"/>
</dbReference>
<dbReference type="Gene3D" id="2.30.30.100">
    <property type="match status" value="1"/>
</dbReference>
<evidence type="ECO:0000256" key="5">
    <source>
        <dbReference type="HAMAP-Rule" id="MF_00978"/>
    </source>
</evidence>
<dbReference type="InterPro" id="IPR013196">
    <property type="entry name" value="HTH_11"/>
</dbReference>
<name>A0ABR7G4D9_9FIRM</name>
<accession>A0ABR7G4D9</accession>
<comment type="caution">
    <text evidence="7">The sequence shown here is derived from an EMBL/GenBank/DDBJ whole genome shotgun (WGS) entry which is preliminary data.</text>
</comment>
<dbReference type="Proteomes" id="UP000631576">
    <property type="component" value="Unassembled WGS sequence"/>
</dbReference>
<comment type="similarity">
    <text evidence="5">Belongs to the biotin--protein ligase family.</text>
</comment>
<keyword evidence="5" id="KW-0238">DNA-binding</keyword>
<protein>
    <recommendedName>
        <fullName evidence="5">Bifunctional ligase/repressor BirA</fullName>
    </recommendedName>
    <alternativeName>
        <fullName evidence="5">Biotin--[acetyl-CoA-carboxylase] ligase</fullName>
        <ecNumber evidence="5">6.3.4.15</ecNumber>
    </alternativeName>
    <alternativeName>
        <fullName evidence="5">Biotin--protein ligase</fullName>
    </alternativeName>
    <alternativeName>
        <fullName evidence="5">Biotin-[acetyl-CoA carboxylase] synthetase</fullName>
    </alternativeName>
</protein>
<evidence type="ECO:0000259" key="6">
    <source>
        <dbReference type="PROSITE" id="PS51733"/>
    </source>
</evidence>
<dbReference type="CDD" id="cd16442">
    <property type="entry name" value="BPL"/>
    <property type="match status" value="1"/>
</dbReference>
<evidence type="ECO:0000256" key="2">
    <source>
        <dbReference type="ARBA" id="ARBA00022741"/>
    </source>
</evidence>
<gene>
    <name evidence="5" type="primary">birA</name>
    <name evidence="7" type="ORF">H8S40_01690</name>
</gene>
<feature type="binding site" evidence="5">
    <location>
        <position position="115"/>
    </location>
    <ligand>
        <name>biotin</name>
        <dbReference type="ChEBI" id="CHEBI:57586"/>
    </ligand>
</feature>
<dbReference type="InterPro" id="IPR045864">
    <property type="entry name" value="aa-tRNA-synth_II/BPL/LPL"/>
</dbReference>
<organism evidence="7 8">
    <name type="scientific">Ruminococcus hominis</name>
    <dbReference type="NCBI Taxonomy" id="2763065"/>
    <lineage>
        <taxon>Bacteria</taxon>
        <taxon>Bacillati</taxon>
        <taxon>Bacillota</taxon>
        <taxon>Clostridia</taxon>
        <taxon>Eubacteriales</taxon>
        <taxon>Oscillospiraceae</taxon>
        <taxon>Ruminococcus</taxon>
    </lineage>
</organism>
<feature type="binding site" evidence="5">
    <location>
        <begin position="119"/>
        <end position="121"/>
    </location>
    <ligand>
        <name>biotin</name>
        <dbReference type="ChEBI" id="CHEBI:57586"/>
    </ligand>
</feature>
<dbReference type="EMBL" id="JACOPE010000001">
    <property type="protein sequence ID" value="MBC5682305.1"/>
    <property type="molecule type" value="Genomic_DNA"/>
</dbReference>
<evidence type="ECO:0000256" key="1">
    <source>
        <dbReference type="ARBA" id="ARBA00022598"/>
    </source>
</evidence>